<name>A0A0A9UR31_ARUDO</name>
<dbReference type="AlphaFoldDB" id="A0A0A9UR31"/>
<reference evidence="1" key="1">
    <citation type="submission" date="2014-09" db="EMBL/GenBank/DDBJ databases">
        <authorList>
            <person name="Magalhaes I.L.F."/>
            <person name="Oliveira U."/>
            <person name="Santos F.R."/>
            <person name="Vidigal T.H.D.A."/>
            <person name="Brescovit A.D."/>
            <person name="Santos A.J."/>
        </authorList>
    </citation>
    <scope>NUCLEOTIDE SEQUENCE</scope>
    <source>
        <tissue evidence="1">Shoot tissue taken approximately 20 cm above the soil surface</tissue>
    </source>
</reference>
<reference evidence="1" key="2">
    <citation type="journal article" date="2015" name="Data Brief">
        <title>Shoot transcriptome of the giant reed, Arundo donax.</title>
        <authorList>
            <person name="Barrero R.A."/>
            <person name="Guerrero F.D."/>
            <person name="Moolhuijzen P."/>
            <person name="Goolsby J.A."/>
            <person name="Tidwell J."/>
            <person name="Bellgard S.E."/>
            <person name="Bellgard M.I."/>
        </authorList>
    </citation>
    <scope>NUCLEOTIDE SEQUENCE</scope>
    <source>
        <tissue evidence="1">Shoot tissue taken approximately 20 cm above the soil surface</tissue>
    </source>
</reference>
<accession>A0A0A9UR31</accession>
<organism evidence="1">
    <name type="scientific">Arundo donax</name>
    <name type="common">Giant reed</name>
    <name type="synonym">Donax arundinaceus</name>
    <dbReference type="NCBI Taxonomy" id="35708"/>
    <lineage>
        <taxon>Eukaryota</taxon>
        <taxon>Viridiplantae</taxon>
        <taxon>Streptophyta</taxon>
        <taxon>Embryophyta</taxon>
        <taxon>Tracheophyta</taxon>
        <taxon>Spermatophyta</taxon>
        <taxon>Magnoliopsida</taxon>
        <taxon>Liliopsida</taxon>
        <taxon>Poales</taxon>
        <taxon>Poaceae</taxon>
        <taxon>PACMAD clade</taxon>
        <taxon>Arundinoideae</taxon>
        <taxon>Arundineae</taxon>
        <taxon>Arundo</taxon>
    </lineage>
</organism>
<proteinExistence type="predicted"/>
<sequence length="72" mass="7520">MCLAVLSGLLNLTRGGCSTAGELESSPSRATSAFPTVDKPLIARAFTQRPEAAGARTPSQGTIWLLIGRIHP</sequence>
<dbReference type="EMBL" id="GBRH01158828">
    <property type="protein sequence ID" value="JAE39068.1"/>
    <property type="molecule type" value="Transcribed_RNA"/>
</dbReference>
<protein>
    <submittedName>
        <fullName evidence="1">Uncharacterized protein</fullName>
    </submittedName>
</protein>
<evidence type="ECO:0000313" key="1">
    <source>
        <dbReference type="EMBL" id="JAE39068.1"/>
    </source>
</evidence>